<protein>
    <recommendedName>
        <fullName evidence="2">F-box domain-containing protein</fullName>
    </recommendedName>
</protein>
<dbReference type="SMART" id="SM00256">
    <property type="entry name" value="FBOX"/>
    <property type="match status" value="1"/>
</dbReference>
<organism evidence="3 4">
    <name type="scientific">Lactarius akahatsu</name>
    <dbReference type="NCBI Taxonomy" id="416441"/>
    <lineage>
        <taxon>Eukaryota</taxon>
        <taxon>Fungi</taxon>
        <taxon>Dikarya</taxon>
        <taxon>Basidiomycota</taxon>
        <taxon>Agaricomycotina</taxon>
        <taxon>Agaricomycetes</taxon>
        <taxon>Russulales</taxon>
        <taxon>Russulaceae</taxon>
        <taxon>Lactarius</taxon>
    </lineage>
</organism>
<sequence length="590" mass="64623">MGRSTYHPLPYLPTEVVSKILALLDIKELVACQCTSRRLRGIVSGSLLLQYHIRLAASGMHDGSLSEASTIERTAALREYTDAWRDLTWSAYDKIDIPGCAMPQFSDGVVAYLSEDRRALTVHQLPSKLRRLAAHRWTLEFDFVIARFSLDAAQDLLVLVPISATPGPSQWFEPRILLRTLSTGQPHPLASPSAATAGAIELAESKLQPTMEGDTTSIHGSYLGTVVHGGATDELAIWNWKTGEREWGMPLDKGVGQWCFLDDAHILFPKNVFAGSPVLRARQRRLHVCRFRSVRGVLPPQQEDPVPERVFVLPDPRYPHGSSMGARLLSRPTPDPSASLSAFAAGELFHPSAEDHLLTVELWAYYASGWEVTDLHIPTRVLLSTPPRSASGNDAPVRGPRIVPWSAWRHAITQSPPLEHPRDMAPLGPLAHGMRRLSWTCGTNSRFRAVRSTAQHSRPSSASSSSLRRKTVSVWDLHPGRTEQALAALRCSGSVSDGSAGGTAVIQLACSCGGEDDDDGRSRAIAAAPPSSEQQPQQQAEWPYVLSEVPLPREIQEADPIGIKFAMCGDALVVLELGDHETNRLHILTF</sequence>
<accession>A0AAD4L658</accession>
<evidence type="ECO:0000313" key="4">
    <source>
        <dbReference type="Proteomes" id="UP001201163"/>
    </source>
</evidence>
<feature type="region of interest" description="Disordered" evidence="1">
    <location>
        <begin position="519"/>
        <end position="539"/>
    </location>
</feature>
<dbReference type="PROSITE" id="PS50181">
    <property type="entry name" value="FBOX"/>
    <property type="match status" value="1"/>
</dbReference>
<feature type="compositionally biased region" description="Low complexity" evidence="1">
    <location>
        <begin position="457"/>
        <end position="466"/>
    </location>
</feature>
<dbReference type="InterPro" id="IPR036047">
    <property type="entry name" value="F-box-like_dom_sf"/>
</dbReference>
<dbReference type="Proteomes" id="UP001201163">
    <property type="component" value="Unassembled WGS sequence"/>
</dbReference>
<dbReference type="Gene3D" id="1.20.1280.50">
    <property type="match status" value="1"/>
</dbReference>
<proteinExistence type="predicted"/>
<dbReference type="InterPro" id="IPR001810">
    <property type="entry name" value="F-box_dom"/>
</dbReference>
<evidence type="ECO:0000313" key="3">
    <source>
        <dbReference type="EMBL" id="KAH8981895.1"/>
    </source>
</evidence>
<gene>
    <name evidence="3" type="ORF">EDB92DRAFT_145627</name>
</gene>
<evidence type="ECO:0000256" key="1">
    <source>
        <dbReference type="SAM" id="MobiDB-lite"/>
    </source>
</evidence>
<comment type="caution">
    <text evidence="3">The sequence shown here is derived from an EMBL/GenBank/DDBJ whole genome shotgun (WGS) entry which is preliminary data.</text>
</comment>
<feature type="region of interest" description="Disordered" evidence="1">
    <location>
        <begin position="450"/>
        <end position="470"/>
    </location>
</feature>
<feature type="domain" description="F-box" evidence="2">
    <location>
        <begin position="6"/>
        <end position="52"/>
    </location>
</feature>
<evidence type="ECO:0000259" key="2">
    <source>
        <dbReference type="PROSITE" id="PS50181"/>
    </source>
</evidence>
<dbReference type="AlphaFoldDB" id="A0AAD4L658"/>
<dbReference type="CDD" id="cd09917">
    <property type="entry name" value="F-box_SF"/>
    <property type="match status" value="1"/>
</dbReference>
<feature type="compositionally biased region" description="Low complexity" evidence="1">
    <location>
        <begin position="523"/>
        <end position="539"/>
    </location>
</feature>
<dbReference type="Pfam" id="PF12937">
    <property type="entry name" value="F-box-like"/>
    <property type="match status" value="1"/>
</dbReference>
<dbReference type="EMBL" id="JAKELL010000109">
    <property type="protein sequence ID" value="KAH8981895.1"/>
    <property type="molecule type" value="Genomic_DNA"/>
</dbReference>
<name>A0AAD4L658_9AGAM</name>
<keyword evidence="4" id="KW-1185">Reference proteome</keyword>
<reference evidence="3" key="1">
    <citation type="submission" date="2022-01" db="EMBL/GenBank/DDBJ databases">
        <title>Comparative genomics reveals a dynamic genome evolution in the ectomycorrhizal milk-cap (Lactarius) mushrooms.</title>
        <authorList>
            <consortium name="DOE Joint Genome Institute"/>
            <person name="Lebreton A."/>
            <person name="Tang N."/>
            <person name="Kuo A."/>
            <person name="LaButti K."/>
            <person name="Drula E."/>
            <person name="Barry K."/>
            <person name="Clum A."/>
            <person name="Lipzen A."/>
            <person name="Mousain D."/>
            <person name="Ng V."/>
            <person name="Wang R."/>
            <person name="Wang X."/>
            <person name="Dai Y."/>
            <person name="Henrissat B."/>
            <person name="Grigoriev I.V."/>
            <person name="Guerin-Laguette A."/>
            <person name="Yu F."/>
            <person name="Martin F.M."/>
        </authorList>
    </citation>
    <scope>NUCLEOTIDE SEQUENCE</scope>
    <source>
        <strain evidence="3">QP</strain>
    </source>
</reference>
<dbReference type="SUPFAM" id="SSF81383">
    <property type="entry name" value="F-box domain"/>
    <property type="match status" value="1"/>
</dbReference>